<gene>
    <name evidence="2" type="ORF">HETIRDRAFT_419282</name>
</gene>
<feature type="region of interest" description="Disordered" evidence="1">
    <location>
        <begin position="50"/>
        <end position="166"/>
    </location>
</feature>
<feature type="compositionally biased region" description="Polar residues" evidence="1">
    <location>
        <begin position="119"/>
        <end position="133"/>
    </location>
</feature>
<reference evidence="2 3" key="1">
    <citation type="journal article" date="2012" name="New Phytol.">
        <title>Insight into trade-off between wood decay and parasitism from the genome of a fungal forest pathogen.</title>
        <authorList>
            <person name="Olson A."/>
            <person name="Aerts A."/>
            <person name="Asiegbu F."/>
            <person name="Belbahri L."/>
            <person name="Bouzid O."/>
            <person name="Broberg A."/>
            <person name="Canback B."/>
            <person name="Coutinho P.M."/>
            <person name="Cullen D."/>
            <person name="Dalman K."/>
            <person name="Deflorio G."/>
            <person name="van Diepen L.T."/>
            <person name="Dunand C."/>
            <person name="Duplessis S."/>
            <person name="Durling M."/>
            <person name="Gonthier P."/>
            <person name="Grimwood J."/>
            <person name="Fossdal C.G."/>
            <person name="Hansson D."/>
            <person name="Henrissat B."/>
            <person name="Hietala A."/>
            <person name="Himmelstrand K."/>
            <person name="Hoffmeister D."/>
            <person name="Hogberg N."/>
            <person name="James T.Y."/>
            <person name="Karlsson M."/>
            <person name="Kohler A."/>
            <person name="Kues U."/>
            <person name="Lee Y.H."/>
            <person name="Lin Y.C."/>
            <person name="Lind M."/>
            <person name="Lindquist E."/>
            <person name="Lombard V."/>
            <person name="Lucas S."/>
            <person name="Lunden K."/>
            <person name="Morin E."/>
            <person name="Murat C."/>
            <person name="Park J."/>
            <person name="Raffaello T."/>
            <person name="Rouze P."/>
            <person name="Salamov A."/>
            <person name="Schmutz J."/>
            <person name="Solheim H."/>
            <person name="Stahlberg J."/>
            <person name="Velez H."/>
            <person name="de Vries R.P."/>
            <person name="Wiebenga A."/>
            <person name="Woodward S."/>
            <person name="Yakovlev I."/>
            <person name="Garbelotto M."/>
            <person name="Martin F."/>
            <person name="Grigoriev I.V."/>
            <person name="Stenlid J."/>
        </authorList>
    </citation>
    <scope>NUCLEOTIDE SEQUENCE [LARGE SCALE GENOMIC DNA]</scope>
    <source>
        <strain evidence="2 3">TC 32-1</strain>
    </source>
</reference>
<feature type="compositionally biased region" description="Polar residues" evidence="1">
    <location>
        <begin position="145"/>
        <end position="166"/>
    </location>
</feature>
<dbReference type="KEGG" id="hir:HETIRDRAFT_419282"/>
<sequence>MTSTPLSTRSTRSAPHWRSLSKKSAQSSLSLVVAKPEAGAPLASAVLRLPMPTEADPKKRERSVSAASAMVDEAIVKEDDGQAKRARLTPPLPGAAEATQSTRDTQQVRGAGVTPTPSPDISSQAVAAPQSSLAPAPTHPPAPSDLTTPRSPLAHTSSSDSLATNRAQAASRTSWLSLWPPCRTLPNRIRRPWSSGPRHRHARKKSTLLLRRRPYQCLWAQPVAGNLGSVFLAPSPHLHPRSLLRWPDHHL</sequence>
<feature type="region of interest" description="Disordered" evidence="1">
    <location>
        <begin position="1"/>
        <end position="30"/>
    </location>
</feature>
<feature type="compositionally biased region" description="Polar residues" evidence="1">
    <location>
        <begin position="98"/>
        <end position="108"/>
    </location>
</feature>
<evidence type="ECO:0000313" key="2">
    <source>
        <dbReference type="EMBL" id="ETW79593.1"/>
    </source>
</evidence>
<protein>
    <submittedName>
        <fullName evidence="2">Uncharacterized protein</fullName>
    </submittedName>
</protein>
<dbReference type="RefSeq" id="XP_009548164.1">
    <property type="nucleotide sequence ID" value="XM_009549869.1"/>
</dbReference>
<dbReference type="Proteomes" id="UP000030671">
    <property type="component" value="Unassembled WGS sequence"/>
</dbReference>
<dbReference type="HOGENOM" id="CLU_1107256_0_0_1"/>
<dbReference type="GeneID" id="20673554"/>
<feature type="compositionally biased region" description="Low complexity" evidence="1">
    <location>
        <begin position="1"/>
        <end position="13"/>
    </location>
</feature>
<dbReference type="EMBL" id="KI925460">
    <property type="protein sequence ID" value="ETW79593.1"/>
    <property type="molecule type" value="Genomic_DNA"/>
</dbReference>
<keyword evidence="3" id="KW-1185">Reference proteome</keyword>
<name>W4K184_HETIT</name>
<evidence type="ECO:0000256" key="1">
    <source>
        <dbReference type="SAM" id="MobiDB-lite"/>
    </source>
</evidence>
<proteinExistence type="predicted"/>
<dbReference type="AlphaFoldDB" id="W4K184"/>
<evidence type="ECO:0000313" key="3">
    <source>
        <dbReference type="Proteomes" id="UP000030671"/>
    </source>
</evidence>
<dbReference type="InParanoid" id="W4K184"/>
<feature type="compositionally biased region" description="Basic and acidic residues" evidence="1">
    <location>
        <begin position="74"/>
        <end position="83"/>
    </location>
</feature>
<accession>W4K184</accession>
<organism evidence="2 3">
    <name type="scientific">Heterobasidion irregulare (strain TC 32-1)</name>
    <dbReference type="NCBI Taxonomy" id="747525"/>
    <lineage>
        <taxon>Eukaryota</taxon>
        <taxon>Fungi</taxon>
        <taxon>Dikarya</taxon>
        <taxon>Basidiomycota</taxon>
        <taxon>Agaricomycotina</taxon>
        <taxon>Agaricomycetes</taxon>
        <taxon>Russulales</taxon>
        <taxon>Bondarzewiaceae</taxon>
        <taxon>Heterobasidion</taxon>
        <taxon>Heterobasidion annosum species complex</taxon>
    </lineage>
</organism>